<dbReference type="EMBL" id="JRWG01000007">
    <property type="protein sequence ID" value="KXN98426.1"/>
    <property type="molecule type" value="Genomic_DNA"/>
</dbReference>
<protein>
    <recommendedName>
        <fullName evidence="2">Methyltransferase domain-containing protein</fullName>
    </recommendedName>
</protein>
<reference evidence="3 4" key="2">
    <citation type="journal article" date="2016" name="Int. J. Syst. Evol. Microbiol.">
        <title>Vitellibacter aquimaris sp. nov., a marine bacterium isolated from seawater.</title>
        <authorList>
            <person name="Thevarajoo S."/>
            <person name="Selvaratnam C."/>
            <person name="Goh K.M."/>
            <person name="Hong K.W."/>
            <person name="Chan X.Y."/>
            <person name="Chan K.G."/>
            <person name="Chong C.S."/>
        </authorList>
    </citation>
    <scope>NUCLEOTIDE SEQUENCE [LARGE SCALE GENOMIC DNA]</scope>
    <source>
        <strain evidence="3 4">D-24</strain>
    </source>
</reference>
<dbReference type="CDD" id="cd02440">
    <property type="entry name" value="AdoMet_MTases"/>
    <property type="match status" value="1"/>
</dbReference>
<accession>A0A137RG05</accession>
<organism evidence="3 4">
    <name type="scientific">Aequorivita aquimaris</name>
    <dbReference type="NCBI Taxonomy" id="1548749"/>
    <lineage>
        <taxon>Bacteria</taxon>
        <taxon>Pseudomonadati</taxon>
        <taxon>Bacteroidota</taxon>
        <taxon>Flavobacteriia</taxon>
        <taxon>Flavobacteriales</taxon>
        <taxon>Flavobacteriaceae</taxon>
        <taxon>Aequorivita</taxon>
    </lineage>
</organism>
<evidence type="ECO:0000256" key="1">
    <source>
        <dbReference type="ARBA" id="ARBA00022679"/>
    </source>
</evidence>
<evidence type="ECO:0000259" key="2">
    <source>
        <dbReference type="Pfam" id="PF13649"/>
    </source>
</evidence>
<evidence type="ECO:0000313" key="3">
    <source>
        <dbReference type="EMBL" id="KXN98426.1"/>
    </source>
</evidence>
<name>A0A137RG05_9FLAO</name>
<dbReference type="InterPro" id="IPR041698">
    <property type="entry name" value="Methyltransf_25"/>
</dbReference>
<dbReference type="Proteomes" id="UP000070138">
    <property type="component" value="Unassembled WGS sequence"/>
</dbReference>
<evidence type="ECO:0000313" key="4">
    <source>
        <dbReference type="Proteomes" id="UP000070138"/>
    </source>
</evidence>
<dbReference type="PATRIC" id="fig|1548749.3.peg.2476"/>
<keyword evidence="4" id="KW-1185">Reference proteome</keyword>
<dbReference type="RefSeq" id="WP_062622720.1">
    <property type="nucleotide sequence ID" value="NZ_JRWG01000007.1"/>
</dbReference>
<dbReference type="Pfam" id="PF13649">
    <property type="entry name" value="Methyltransf_25"/>
    <property type="match status" value="1"/>
</dbReference>
<reference evidence="4" key="1">
    <citation type="submission" date="2014-10" db="EMBL/GenBank/DDBJ databases">
        <title>Genome sequencing of Vitellibacter sp. D-24.</title>
        <authorList>
            <person name="Thevarajoo S."/>
            <person name="Selvaratnam C."/>
            <person name="Goh K.M."/>
            <person name="Chong C.S."/>
        </authorList>
    </citation>
    <scope>NUCLEOTIDE SEQUENCE [LARGE SCALE GENOMIC DNA]</scope>
    <source>
        <strain evidence="4">D-24</strain>
    </source>
</reference>
<dbReference type="InterPro" id="IPR029063">
    <property type="entry name" value="SAM-dependent_MTases_sf"/>
</dbReference>
<proteinExistence type="predicted"/>
<dbReference type="AlphaFoldDB" id="A0A137RG05"/>
<keyword evidence="1" id="KW-0808">Transferase</keyword>
<dbReference type="GO" id="GO:0016740">
    <property type="term" value="F:transferase activity"/>
    <property type="evidence" value="ECO:0007669"/>
    <property type="project" value="UniProtKB-KW"/>
</dbReference>
<dbReference type="PANTHER" id="PTHR43861">
    <property type="entry name" value="TRANS-ACONITATE 2-METHYLTRANSFERASE-RELATED"/>
    <property type="match status" value="1"/>
</dbReference>
<dbReference type="Gene3D" id="3.40.50.150">
    <property type="entry name" value="Vaccinia Virus protein VP39"/>
    <property type="match status" value="1"/>
</dbReference>
<dbReference type="SUPFAM" id="SSF53335">
    <property type="entry name" value="S-adenosyl-L-methionine-dependent methyltransferases"/>
    <property type="match status" value="1"/>
</dbReference>
<comment type="caution">
    <text evidence="3">The sequence shown here is derived from an EMBL/GenBank/DDBJ whole genome shotgun (WGS) entry which is preliminary data.</text>
</comment>
<sequence length="283" mass="32634">MLSPTSDDNTTKNKQHYDKRYAKIDISKILKIVENVDKYLDEVTVVDTSWVCMYSRNFREEVKGKKILELGCGNCYNAAVMAALGAEVYANDISDKSGAIIEALNAKTNFKYPIKYLKGDFLKIELLPNDFDLVVGKAFLHHLTHEQESEFMKKIVASLKPEGGARFVEPAVNNLILDKLRWMIPVPGRPSSLNIKKFKEWQANDPHPIRDNSGKHYKALGNNSFKEVAIESVGSIERLHRLFPNVKWNRKFRFHALKFERLLPKFILNKFARTQTIIYKFPR</sequence>
<gene>
    <name evidence="3" type="ORF">LS48_11830</name>
</gene>
<dbReference type="OrthoDB" id="9770553at2"/>
<dbReference type="STRING" id="1548749.LS48_11830"/>
<feature type="domain" description="Methyltransferase" evidence="2">
    <location>
        <begin position="67"/>
        <end position="163"/>
    </location>
</feature>